<dbReference type="RefSeq" id="WP_204805472.1">
    <property type="nucleotide sequence ID" value="NZ_JACSNS010000030.1"/>
</dbReference>
<keyword evidence="2" id="KW-1185">Reference proteome</keyword>
<evidence type="ECO:0000313" key="2">
    <source>
        <dbReference type="Proteomes" id="UP000719500"/>
    </source>
</evidence>
<sequence length="59" mass="6629">MEQEHRRITISPSREMALELAAAKDGRYADSTQGEMLRDLIIRGLRAWKAQPGQSGEAM</sequence>
<proteinExistence type="predicted"/>
<organism evidence="1 2">
    <name type="scientific">Oscillibacter valericigenes</name>
    <dbReference type="NCBI Taxonomy" id="351091"/>
    <lineage>
        <taxon>Bacteria</taxon>
        <taxon>Bacillati</taxon>
        <taxon>Bacillota</taxon>
        <taxon>Clostridia</taxon>
        <taxon>Eubacteriales</taxon>
        <taxon>Oscillospiraceae</taxon>
        <taxon>Oscillibacter</taxon>
    </lineage>
</organism>
<dbReference type="Proteomes" id="UP000719500">
    <property type="component" value="Unassembled WGS sequence"/>
</dbReference>
<gene>
    <name evidence="1" type="ORF">H9X91_12495</name>
</gene>
<evidence type="ECO:0000313" key="1">
    <source>
        <dbReference type="EMBL" id="MBM6852254.1"/>
    </source>
</evidence>
<protein>
    <recommendedName>
        <fullName evidence="3">CopG family transcriptional regulator</fullName>
    </recommendedName>
</protein>
<reference evidence="1 2" key="1">
    <citation type="journal article" date="2021" name="Sci. Rep.">
        <title>The distribution of antibiotic resistance genes in chicken gut microbiota commensals.</title>
        <authorList>
            <person name="Juricova H."/>
            <person name="Matiasovicova J."/>
            <person name="Kubasova T."/>
            <person name="Cejkova D."/>
            <person name="Rychlik I."/>
        </authorList>
    </citation>
    <scope>NUCLEOTIDE SEQUENCE [LARGE SCALE GENOMIC DNA]</scope>
    <source>
        <strain evidence="1 2">An411</strain>
    </source>
</reference>
<name>A0ABS2FX76_9FIRM</name>
<dbReference type="EMBL" id="JACSNX010000026">
    <property type="protein sequence ID" value="MBM6852254.1"/>
    <property type="molecule type" value="Genomic_DNA"/>
</dbReference>
<comment type="caution">
    <text evidence="1">The sequence shown here is derived from an EMBL/GenBank/DDBJ whole genome shotgun (WGS) entry which is preliminary data.</text>
</comment>
<accession>A0ABS2FX76</accession>
<evidence type="ECO:0008006" key="3">
    <source>
        <dbReference type="Google" id="ProtNLM"/>
    </source>
</evidence>